<comment type="caution">
    <text evidence="12">The sequence shown here is derived from an EMBL/GenBank/DDBJ whole genome shotgun (WGS) entry which is preliminary data.</text>
</comment>
<dbReference type="Gene3D" id="3.30.40.10">
    <property type="entry name" value="Zinc/RING finger domain, C3HC4 (zinc finger)"/>
    <property type="match status" value="1"/>
</dbReference>
<evidence type="ECO:0000259" key="11">
    <source>
        <dbReference type="PROSITE" id="PS50089"/>
    </source>
</evidence>
<organism evidence="12 13">
    <name type="scientific">Oleoguttula mirabilis</name>
    <dbReference type="NCBI Taxonomy" id="1507867"/>
    <lineage>
        <taxon>Eukaryota</taxon>
        <taxon>Fungi</taxon>
        <taxon>Dikarya</taxon>
        <taxon>Ascomycota</taxon>
        <taxon>Pezizomycotina</taxon>
        <taxon>Dothideomycetes</taxon>
        <taxon>Dothideomycetidae</taxon>
        <taxon>Mycosphaerellales</taxon>
        <taxon>Teratosphaeriaceae</taxon>
        <taxon>Oleoguttula</taxon>
    </lineage>
</organism>
<evidence type="ECO:0000256" key="7">
    <source>
        <dbReference type="ARBA" id="ARBA00023136"/>
    </source>
</evidence>
<evidence type="ECO:0000256" key="8">
    <source>
        <dbReference type="PROSITE-ProRule" id="PRU00175"/>
    </source>
</evidence>
<dbReference type="PROSITE" id="PS50089">
    <property type="entry name" value="ZF_RING_2"/>
    <property type="match status" value="1"/>
</dbReference>
<feature type="compositionally biased region" description="Low complexity" evidence="9">
    <location>
        <begin position="324"/>
        <end position="335"/>
    </location>
</feature>
<evidence type="ECO:0000313" key="13">
    <source>
        <dbReference type="Proteomes" id="UP001324427"/>
    </source>
</evidence>
<keyword evidence="6 10" id="KW-1133">Transmembrane helix</keyword>
<comment type="subcellular location">
    <subcellularLocation>
        <location evidence="1">Membrane</location>
    </subcellularLocation>
</comment>
<evidence type="ECO:0000256" key="5">
    <source>
        <dbReference type="ARBA" id="ARBA00022833"/>
    </source>
</evidence>
<dbReference type="AlphaFoldDB" id="A0AAV9JCG6"/>
<sequence>MSAQSLDVLTLDLPAIPNAAAASYHRLNASLAYTYTLAGADIRTLSTNGNSPGEDASGLLYTPTLDPASPCYNASAAYIPANVTRRATLPATDYDLVAIAPWLSPTCVQAYFSAVVDDPIRAFVFFLPGENYSTTVPPEPDSDAWGLGDGGSWKRVNDYPVYAIPGAAAQTLLAASALYSQNMSEVPFGRELTQIFDPKDYIRLFLEIDTAGSHNSLPSLWIFLLIVLGILLAIIGLTSLAMHWLQRRRRQALQRRVANGEVDLEVLGIKKMTVPQELLDRMPLYTYGSGAPVPASAAKDVANADKLGSADSSRPSSPLPTARPTPARATSFRPTPLQQPTCAICLDDFVPAGVPPPEGTQTEAEAEAGTIVRELPCHHIFHPECVDTFLRDSNSLCPMCKKSALPQGYCRASSRTRW</sequence>
<dbReference type="Proteomes" id="UP001324427">
    <property type="component" value="Unassembled WGS sequence"/>
</dbReference>
<keyword evidence="4 8" id="KW-0863">Zinc-finger</keyword>
<keyword evidence="2 10" id="KW-0812">Transmembrane</keyword>
<keyword evidence="5" id="KW-0862">Zinc</keyword>
<gene>
    <name evidence="12" type="ORF">LTR36_006161</name>
</gene>
<dbReference type="Pfam" id="PF13639">
    <property type="entry name" value="zf-RING_2"/>
    <property type="match status" value="1"/>
</dbReference>
<dbReference type="GO" id="GO:0016020">
    <property type="term" value="C:membrane"/>
    <property type="evidence" value="ECO:0007669"/>
    <property type="project" value="UniProtKB-SubCell"/>
</dbReference>
<feature type="transmembrane region" description="Helical" evidence="10">
    <location>
        <begin position="220"/>
        <end position="245"/>
    </location>
</feature>
<dbReference type="CDD" id="cd16454">
    <property type="entry name" value="RING-H2_PA-TM-RING"/>
    <property type="match status" value="1"/>
</dbReference>
<dbReference type="InterPro" id="IPR001841">
    <property type="entry name" value="Znf_RING"/>
</dbReference>
<evidence type="ECO:0000256" key="9">
    <source>
        <dbReference type="SAM" id="MobiDB-lite"/>
    </source>
</evidence>
<protein>
    <recommendedName>
        <fullName evidence="11">RING-type domain-containing protein</fullName>
    </recommendedName>
</protein>
<dbReference type="PANTHER" id="PTHR46539">
    <property type="entry name" value="E3 UBIQUITIN-PROTEIN LIGASE ATL42"/>
    <property type="match status" value="1"/>
</dbReference>
<feature type="region of interest" description="Disordered" evidence="9">
    <location>
        <begin position="304"/>
        <end position="335"/>
    </location>
</feature>
<evidence type="ECO:0000313" key="12">
    <source>
        <dbReference type="EMBL" id="KAK4542785.1"/>
    </source>
</evidence>
<dbReference type="EMBL" id="JAVFHQ010000038">
    <property type="protein sequence ID" value="KAK4542785.1"/>
    <property type="molecule type" value="Genomic_DNA"/>
</dbReference>
<feature type="domain" description="RING-type" evidence="11">
    <location>
        <begin position="342"/>
        <end position="401"/>
    </location>
</feature>
<evidence type="ECO:0000256" key="1">
    <source>
        <dbReference type="ARBA" id="ARBA00004370"/>
    </source>
</evidence>
<evidence type="ECO:0000256" key="6">
    <source>
        <dbReference type="ARBA" id="ARBA00022989"/>
    </source>
</evidence>
<dbReference type="PANTHER" id="PTHR46539:SF1">
    <property type="entry name" value="E3 UBIQUITIN-PROTEIN LIGASE ATL42"/>
    <property type="match status" value="1"/>
</dbReference>
<evidence type="ECO:0000256" key="10">
    <source>
        <dbReference type="SAM" id="Phobius"/>
    </source>
</evidence>
<evidence type="ECO:0000256" key="4">
    <source>
        <dbReference type="ARBA" id="ARBA00022771"/>
    </source>
</evidence>
<name>A0AAV9JCG6_9PEZI</name>
<dbReference type="InterPro" id="IPR013083">
    <property type="entry name" value="Znf_RING/FYVE/PHD"/>
</dbReference>
<dbReference type="SUPFAM" id="SSF57850">
    <property type="entry name" value="RING/U-box"/>
    <property type="match status" value="1"/>
</dbReference>
<evidence type="ECO:0000256" key="2">
    <source>
        <dbReference type="ARBA" id="ARBA00022692"/>
    </source>
</evidence>
<evidence type="ECO:0000256" key="3">
    <source>
        <dbReference type="ARBA" id="ARBA00022723"/>
    </source>
</evidence>
<reference evidence="12 13" key="1">
    <citation type="submission" date="2021-11" db="EMBL/GenBank/DDBJ databases">
        <title>Black yeast isolated from Biological Soil Crust.</title>
        <authorList>
            <person name="Kurbessoian T."/>
        </authorList>
    </citation>
    <scope>NUCLEOTIDE SEQUENCE [LARGE SCALE GENOMIC DNA]</scope>
    <source>
        <strain evidence="12 13">CCFEE 5522</strain>
    </source>
</reference>
<dbReference type="SMART" id="SM00184">
    <property type="entry name" value="RING"/>
    <property type="match status" value="1"/>
</dbReference>
<proteinExistence type="predicted"/>
<dbReference type="GO" id="GO:0008270">
    <property type="term" value="F:zinc ion binding"/>
    <property type="evidence" value="ECO:0007669"/>
    <property type="project" value="UniProtKB-KW"/>
</dbReference>
<keyword evidence="13" id="KW-1185">Reference proteome</keyword>
<keyword evidence="7 10" id="KW-0472">Membrane</keyword>
<keyword evidence="3" id="KW-0479">Metal-binding</keyword>
<accession>A0AAV9JCG6</accession>